<gene>
    <name evidence="2" type="ORF">AFUS01_LOCUS29121</name>
</gene>
<protein>
    <recommendedName>
        <fullName evidence="1">CYTH domain-containing protein</fullName>
    </recommendedName>
</protein>
<dbReference type="PROSITE" id="PS51707">
    <property type="entry name" value="CYTH"/>
    <property type="match status" value="1"/>
</dbReference>
<accession>A0A8J2KLB8</accession>
<feature type="domain" description="CYTH" evidence="1">
    <location>
        <begin position="4"/>
        <end position="180"/>
    </location>
</feature>
<name>A0A8J2KLB8_9HEXA</name>
<organism evidence="2 3">
    <name type="scientific">Allacma fusca</name>
    <dbReference type="NCBI Taxonomy" id="39272"/>
    <lineage>
        <taxon>Eukaryota</taxon>
        <taxon>Metazoa</taxon>
        <taxon>Ecdysozoa</taxon>
        <taxon>Arthropoda</taxon>
        <taxon>Hexapoda</taxon>
        <taxon>Collembola</taxon>
        <taxon>Symphypleona</taxon>
        <taxon>Sminthuridae</taxon>
        <taxon>Allacma</taxon>
    </lineage>
</organism>
<evidence type="ECO:0000313" key="2">
    <source>
        <dbReference type="EMBL" id="CAG7818632.1"/>
    </source>
</evidence>
<comment type="caution">
    <text evidence="2">The sequence shown here is derived from an EMBL/GenBank/DDBJ whole genome shotgun (WGS) entry which is preliminary data.</text>
</comment>
<proteinExistence type="predicted"/>
<keyword evidence="3" id="KW-1185">Reference proteome</keyword>
<dbReference type="PANTHER" id="PTHR21028">
    <property type="entry name" value="SI:CH211-156B7.4"/>
    <property type="match status" value="1"/>
</dbReference>
<reference evidence="2" key="1">
    <citation type="submission" date="2021-06" db="EMBL/GenBank/DDBJ databases">
        <authorList>
            <person name="Hodson N. C."/>
            <person name="Mongue J. A."/>
            <person name="Jaron S. K."/>
        </authorList>
    </citation>
    <scope>NUCLEOTIDE SEQUENCE</scope>
</reference>
<sequence length="184" mass="20902">MPTNIEVKARMTISHERAIEIALELSQSHIPEISTLIQEDIFFHCNHGRLKLRRETQEDSETAVLIAYERPDVVGPKRSDYVKTSIPEPDELEDALTRSLGVKERVSKTRLLSIVERDGLKSRIHLDDVDGLGHFIEFEVLIDDEKDLEKGEEFAKYLCAAFNIKDGDHVDGAYVDAILDRSSL</sequence>
<dbReference type="Proteomes" id="UP000708208">
    <property type="component" value="Unassembled WGS sequence"/>
</dbReference>
<dbReference type="Pfam" id="PF01928">
    <property type="entry name" value="CYTH"/>
    <property type="match status" value="1"/>
</dbReference>
<dbReference type="InterPro" id="IPR023577">
    <property type="entry name" value="CYTH_domain"/>
</dbReference>
<dbReference type="OrthoDB" id="6159137at2759"/>
<dbReference type="PANTHER" id="PTHR21028:SF2">
    <property type="entry name" value="CYTH DOMAIN-CONTAINING PROTEIN"/>
    <property type="match status" value="1"/>
</dbReference>
<dbReference type="EMBL" id="CAJVCH010425913">
    <property type="protein sequence ID" value="CAG7818632.1"/>
    <property type="molecule type" value="Genomic_DNA"/>
</dbReference>
<dbReference type="AlphaFoldDB" id="A0A8J2KLB8"/>
<evidence type="ECO:0000313" key="3">
    <source>
        <dbReference type="Proteomes" id="UP000708208"/>
    </source>
</evidence>
<dbReference type="InterPro" id="IPR008173">
    <property type="entry name" value="Adenylyl_cyclase_CyaB"/>
</dbReference>
<dbReference type="CDD" id="cd07890">
    <property type="entry name" value="CYTH-like_AC_IV-like"/>
    <property type="match status" value="1"/>
</dbReference>
<evidence type="ECO:0000259" key="1">
    <source>
        <dbReference type="PROSITE" id="PS51707"/>
    </source>
</evidence>